<dbReference type="OrthoDB" id="2585251at2759"/>
<dbReference type="STRING" id="269621.A0A238FDJ0"/>
<feature type="region of interest" description="Disordered" evidence="1">
    <location>
        <begin position="394"/>
        <end position="429"/>
    </location>
</feature>
<evidence type="ECO:0000313" key="3">
    <source>
        <dbReference type="Proteomes" id="UP000198372"/>
    </source>
</evidence>
<gene>
    <name evidence="2" type="ORF">BQ2448_2176</name>
</gene>
<dbReference type="AlphaFoldDB" id="A0A238FDJ0"/>
<name>A0A238FDJ0_9BASI</name>
<evidence type="ECO:0000256" key="1">
    <source>
        <dbReference type="SAM" id="MobiDB-lite"/>
    </source>
</evidence>
<protein>
    <submittedName>
        <fullName evidence="2">BQ2448_2176 protein</fullName>
    </submittedName>
</protein>
<reference evidence="3" key="1">
    <citation type="submission" date="2016-09" db="EMBL/GenBank/DDBJ databases">
        <authorList>
            <person name="Jeantristanb JTB J.-T."/>
            <person name="Ricardo R."/>
        </authorList>
    </citation>
    <scope>NUCLEOTIDE SEQUENCE [LARGE SCALE GENOMIC DNA]</scope>
</reference>
<feature type="compositionally biased region" description="Low complexity" evidence="1">
    <location>
        <begin position="415"/>
        <end position="424"/>
    </location>
</feature>
<dbReference type="EMBL" id="FMSP01000004">
    <property type="protein sequence ID" value="SCV69156.1"/>
    <property type="molecule type" value="Genomic_DNA"/>
</dbReference>
<dbReference type="Proteomes" id="UP000198372">
    <property type="component" value="Unassembled WGS sequence"/>
</dbReference>
<sequence length="482" mass="53713">MRPPTGLATSAWEVWGRLASAPRRGGANIPSRSTKAHHLFEHHLHTPSSSARAPILARPSLGAQLADGLKSFTRSIYQGTFHSIKSRYAHPQGPYTTSRIDQVATRSGHYHGFASLNHASRRPLKNGLRLRPSLDRSTFVGSKGLGSARQFSSSQPLFANVIHNVPLFLRAAGDRSLAGLDERKWNKTRHALRKAELNKNTQSNDRLQAAGFMSKKTEMDKYFTALSHEAQIVDEKKAAASLDQSVDLDFDPIILILSVDPTFAFPVSSLTIQDDHMNLSPSIVQTFTSIEQAYALHAQRIQALHDRLSHAGVFDDVQHVKTEAVAWMDRITGREYKEVHVTFDARRWTRKDVRAAIGEWDREGEWWRIIGGEEEESVRSSELDEPLLMPLPSMFLEDPEDDSDSMYPHSRERSTSPCPSSSPSVEAWHDGSSTAGVLFDFQVDDDGTSVAWDEESSALSEYEQGVKTFLNELDGFGDSFSA</sequence>
<evidence type="ECO:0000313" key="2">
    <source>
        <dbReference type="EMBL" id="SCV69156.1"/>
    </source>
</evidence>
<proteinExistence type="predicted"/>
<keyword evidence="3" id="KW-1185">Reference proteome</keyword>
<accession>A0A238FDJ0</accession>
<organism evidence="2 3">
    <name type="scientific">Microbotryum intermedium</name>
    <dbReference type="NCBI Taxonomy" id="269621"/>
    <lineage>
        <taxon>Eukaryota</taxon>
        <taxon>Fungi</taxon>
        <taxon>Dikarya</taxon>
        <taxon>Basidiomycota</taxon>
        <taxon>Pucciniomycotina</taxon>
        <taxon>Microbotryomycetes</taxon>
        <taxon>Microbotryales</taxon>
        <taxon>Microbotryaceae</taxon>
        <taxon>Microbotryum</taxon>
    </lineage>
</organism>